<evidence type="ECO:0000313" key="1">
    <source>
        <dbReference type="EMBL" id="MPN50876.1"/>
    </source>
</evidence>
<name>A0A645IIR4_9ZZZZ</name>
<dbReference type="EMBL" id="VSSQ01115436">
    <property type="protein sequence ID" value="MPN50876.1"/>
    <property type="molecule type" value="Genomic_DNA"/>
</dbReference>
<accession>A0A645IIR4</accession>
<organism evidence="1">
    <name type="scientific">bioreactor metagenome</name>
    <dbReference type="NCBI Taxonomy" id="1076179"/>
    <lineage>
        <taxon>unclassified sequences</taxon>
        <taxon>metagenomes</taxon>
        <taxon>ecological metagenomes</taxon>
    </lineage>
</organism>
<comment type="caution">
    <text evidence="1">The sequence shown here is derived from an EMBL/GenBank/DDBJ whole genome shotgun (WGS) entry which is preliminary data.</text>
</comment>
<proteinExistence type="predicted"/>
<dbReference type="AlphaFoldDB" id="A0A645IIR4"/>
<sequence>MRLIQCLFNDGVDGTDMLARSDLWEDAAVFFVDLDLGGDDAGEQLATVLNDSGCGLITGRFNTQNTNFFVCHRALFQNLLYR</sequence>
<gene>
    <name evidence="1" type="ORF">SDC9_198516</name>
</gene>
<reference evidence="1" key="1">
    <citation type="submission" date="2019-08" db="EMBL/GenBank/DDBJ databases">
        <authorList>
            <person name="Kucharzyk K."/>
            <person name="Murdoch R.W."/>
            <person name="Higgins S."/>
            <person name="Loffler F."/>
        </authorList>
    </citation>
    <scope>NUCLEOTIDE SEQUENCE</scope>
</reference>
<protein>
    <submittedName>
        <fullName evidence="1">Uncharacterized protein</fullName>
    </submittedName>
</protein>